<name>A0A4U1CMD3_9SPHI</name>
<proteinExistence type="predicted"/>
<dbReference type="OrthoDB" id="129627at2"/>
<organism evidence="3 4">
    <name type="scientific">Pedobacter frigoris</name>
    <dbReference type="NCBI Taxonomy" id="2571272"/>
    <lineage>
        <taxon>Bacteria</taxon>
        <taxon>Pseudomonadati</taxon>
        <taxon>Bacteroidota</taxon>
        <taxon>Sphingobacteriia</taxon>
        <taxon>Sphingobacteriales</taxon>
        <taxon>Sphingobacteriaceae</taxon>
        <taxon>Pedobacter</taxon>
    </lineage>
</organism>
<feature type="domain" description="LiaF transmembrane" evidence="2">
    <location>
        <begin position="14"/>
        <end position="105"/>
    </location>
</feature>
<evidence type="ECO:0000259" key="2">
    <source>
        <dbReference type="Pfam" id="PF22570"/>
    </source>
</evidence>
<keyword evidence="1" id="KW-0812">Transmembrane</keyword>
<comment type="caution">
    <text evidence="3">The sequence shown here is derived from an EMBL/GenBank/DDBJ whole genome shotgun (WGS) entry which is preliminary data.</text>
</comment>
<feature type="transmembrane region" description="Helical" evidence="1">
    <location>
        <begin position="61"/>
        <end position="79"/>
    </location>
</feature>
<dbReference type="PANTHER" id="PTHR40763">
    <property type="entry name" value="MEMBRANE PROTEIN-RELATED"/>
    <property type="match status" value="1"/>
</dbReference>
<evidence type="ECO:0000313" key="3">
    <source>
        <dbReference type="EMBL" id="TKC09021.1"/>
    </source>
</evidence>
<evidence type="ECO:0000313" key="4">
    <source>
        <dbReference type="Proteomes" id="UP000307244"/>
    </source>
</evidence>
<keyword evidence="1" id="KW-0472">Membrane</keyword>
<keyword evidence="4" id="KW-1185">Reference proteome</keyword>
<feature type="transmembrane region" description="Helical" evidence="1">
    <location>
        <begin position="37"/>
        <end position="54"/>
    </location>
</feature>
<gene>
    <name evidence="3" type="ORF">FA047_02695</name>
</gene>
<keyword evidence="1" id="KW-1133">Transmembrane helix</keyword>
<protein>
    <recommendedName>
        <fullName evidence="2">LiaF transmembrane domain-containing protein</fullName>
    </recommendedName>
</protein>
<evidence type="ECO:0000256" key="1">
    <source>
        <dbReference type="SAM" id="Phobius"/>
    </source>
</evidence>
<dbReference type="Proteomes" id="UP000307244">
    <property type="component" value="Unassembled WGS sequence"/>
</dbReference>
<dbReference type="Pfam" id="PF22570">
    <property type="entry name" value="LiaF-TM"/>
    <property type="match status" value="1"/>
</dbReference>
<dbReference type="PANTHER" id="PTHR40763:SF5">
    <property type="entry name" value="MEMBRANE PROTEIN"/>
    <property type="match status" value="1"/>
</dbReference>
<feature type="transmembrane region" description="Helical" evidence="1">
    <location>
        <begin position="12"/>
        <end position="31"/>
    </location>
</feature>
<feature type="transmembrane region" description="Helical" evidence="1">
    <location>
        <begin position="85"/>
        <end position="101"/>
    </location>
</feature>
<dbReference type="EMBL" id="SWBQ01000001">
    <property type="protein sequence ID" value="TKC09021.1"/>
    <property type="molecule type" value="Genomic_DNA"/>
</dbReference>
<dbReference type="AlphaFoldDB" id="A0A4U1CMD3"/>
<dbReference type="RefSeq" id="WP_136834439.1">
    <property type="nucleotide sequence ID" value="NZ_SWBQ01000001.1"/>
</dbReference>
<dbReference type="InterPro" id="IPR054331">
    <property type="entry name" value="LiaF_TM"/>
</dbReference>
<sequence length="255" mass="27930">MGNLKTNNSSRICTGLVVLLIGVVFLLDNIGLNIPKWIFDWPILLIAIGLLVGYKRKFEVGLWMFFVAVGGFLTIESIVNVDFSKYYFALIFIAIGVFLIIKPKGRGFQGKRWKKKWAQKCAGFEGLGNQAEDNAQTPYDIDKNDILDTVNVFGGSHQNIYSKNFRGGDAIAIFGGSDINLSQADFEGTISLDVVAIFGGVKIVVPPSWDVKSEVTAIFGGIDDKRALGQVLSEPKKTIIIKGVALFGGVDIRNF</sequence>
<accession>A0A4U1CMD3</accession>
<reference evidence="3 4" key="1">
    <citation type="submission" date="2019-04" db="EMBL/GenBank/DDBJ databases">
        <title>Pedobacter sp. RP-3-15 sp. nov., isolated from Arctic soil.</title>
        <authorList>
            <person name="Dahal R.H."/>
            <person name="Kim D.-U."/>
        </authorList>
    </citation>
    <scope>NUCLEOTIDE SEQUENCE [LARGE SCALE GENOMIC DNA]</scope>
    <source>
        <strain evidence="3 4">RP-3-15</strain>
    </source>
</reference>